<reference evidence="11 12" key="1">
    <citation type="submission" date="2015-11" db="EMBL/GenBank/DDBJ databases">
        <title>Permanent draft genome of Psychrobacter piscatorii LQ58.</title>
        <authorList>
            <person name="Zhou M."/>
            <person name="Dong B."/>
            <person name="Liu Q."/>
        </authorList>
    </citation>
    <scope>NUCLEOTIDE SEQUENCE [LARGE SCALE GENOMIC DNA]</scope>
    <source>
        <strain evidence="11 12">LQ58</strain>
    </source>
</reference>
<feature type="transmembrane region" description="Helical" evidence="8">
    <location>
        <begin position="63"/>
        <end position="82"/>
    </location>
</feature>
<evidence type="ECO:0000256" key="7">
    <source>
        <dbReference type="ARBA" id="ARBA00023136"/>
    </source>
</evidence>
<keyword evidence="3" id="KW-0997">Cell inner membrane</keyword>
<dbReference type="Pfam" id="PF00884">
    <property type="entry name" value="Sulfatase"/>
    <property type="match status" value="1"/>
</dbReference>
<dbReference type="GO" id="GO:0005886">
    <property type="term" value="C:plasma membrane"/>
    <property type="evidence" value="ECO:0007669"/>
    <property type="project" value="UniProtKB-SubCell"/>
</dbReference>
<dbReference type="GO" id="GO:0016776">
    <property type="term" value="F:phosphotransferase activity, phosphate group as acceptor"/>
    <property type="evidence" value="ECO:0007669"/>
    <property type="project" value="TreeGrafter"/>
</dbReference>
<name>A0A0T6DU78_9GAMM</name>
<protein>
    <submittedName>
        <fullName evidence="11">Phosphoethanolamine transferase</fullName>
    </submittedName>
</protein>
<evidence type="ECO:0000256" key="4">
    <source>
        <dbReference type="ARBA" id="ARBA00022679"/>
    </source>
</evidence>
<dbReference type="AlphaFoldDB" id="A0A0T6DU78"/>
<feature type="transmembrane region" description="Helical" evidence="8">
    <location>
        <begin position="94"/>
        <end position="115"/>
    </location>
</feature>
<dbReference type="PANTHER" id="PTHR30443">
    <property type="entry name" value="INNER MEMBRANE PROTEIN"/>
    <property type="match status" value="1"/>
</dbReference>
<comment type="subcellular location">
    <subcellularLocation>
        <location evidence="1">Cell inner membrane</location>
        <topology evidence="1">Multi-pass membrane protein</topology>
    </subcellularLocation>
</comment>
<evidence type="ECO:0000259" key="10">
    <source>
        <dbReference type="Pfam" id="PF08019"/>
    </source>
</evidence>
<keyword evidence="6 8" id="KW-1133">Transmembrane helix</keyword>
<dbReference type="PANTHER" id="PTHR30443:SF0">
    <property type="entry name" value="PHOSPHOETHANOLAMINE TRANSFERASE EPTA"/>
    <property type="match status" value="1"/>
</dbReference>
<accession>A0A0T6DU78</accession>
<dbReference type="InterPro" id="IPR017850">
    <property type="entry name" value="Alkaline_phosphatase_core_sf"/>
</dbReference>
<feature type="transmembrane region" description="Helical" evidence="8">
    <location>
        <begin position="31"/>
        <end position="51"/>
    </location>
</feature>
<dbReference type="InterPro" id="IPR012549">
    <property type="entry name" value="EptA-like_N"/>
</dbReference>
<dbReference type="STRING" id="554343.AS194_04185"/>
<feature type="transmembrane region" description="Helical" evidence="8">
    <location>
        <begin position="135"/>
        <end position="154"/>
    </location>
</feature>
<evidence type="ECO:0000256" key="3">
    <source>
        <dbReference type="ARBA" id="ARBA00022519"/>
    </source>
</evidence>
<evidence type="ECO:0000256" key="6">
    <source>
        <dbReference type="ARBA" id="ARBA00022989"/>
    </source>
</evidence>
<dbReference type="Pfam" id="PF08019">
    <property type="entry name" value="EptA_B_N"/>
    <property type="match status" value="1"/>
</dbReference>
<gene>
    <name evidence="11" type="ORF">AS194_04185</name>
</gene>
<keyword evidence="7 8" id="KW-0472">Membrane</keyword>
<feature type="domain" description="Phosphoethanolamine transferase N-terminal" evidence="10">
    <location>
        <begin position="75"/>
        <end position="221"/>
    </location>
</feature>
<dbReference type="EMBL" id="LNDJ01000024">
    <property type="protein sequence ID" value="KRU23442.1"/>
    <property type="molecule type" value="Genomic_DNA"/>
</dbReference>
<feature type="transmembrane region" description="Helical" evidence="8">
    <location>
        <begin position="174"/>
        <end position="191"/>
    </location>
</feature>
<dbReference type="SUPFAM" id="SSF53649">
    <property type="entry name" value="Alkaline phosphatase-like"/>
    <property type="match status" value="1"/>
</dbReference>
<evidence type="ECO:0000256" key="2">
    <source>
        <dbReference type="ARBA" id="ARBA00022475"/>
    </source>
</evidence>
<dbReference type="CDD" id="cd16017">
    <property type="entry name" value="LptA"/>
    <property type="match status" value="1"/>
</dbReference>
<proteinExistence type="predicted"/>
<dbReference type="NCBIfam" id="NF028537">
    <property type="entry name" value="P_eth_NH2_trans"/>
    <property type="match status" value="1"/>
</dbReference>
<dbReference type="Gene3D" id="3.40.720.10">
    <property type="entry name" value="Alkaline Phosphatase, subunit A"/>
    <property type="match status" value="1"/>
</dbReference>
<feature type="domain" description="Sulfatase N-terminal" evidence="9">
    <location>
        <begin position="260"/>
        <end position="551"/>
    </location>
</feature>
<evidence type="ECO:0000313" key="12">
    <source>
        <dbReference type="Proteomes" id="UP000051202"/>
    </source>
</evidence>
<sequence length="567" mass="63121">MSISQAAKIDAPKANKKNSYLSKLYDHEVNLSYLIIIVALYLVATANIGFFEQVLDVYPFSKNVGFILSITGLLFGLMWLVLQLLCYRPIAKPILIALLITAAICGYFTDAYGTIFDSNMLINSLETDQAEAMGLFAPSMVIQVLLLGVLPAFIISKIRLKRFTWQRSILQKTATLILSIAVIAACLLPFGDQYASFFRQHKEVRSYANPITPIYSTIKLGENYVNELGHPDSFTLHATDAKRVAPTSSTTNSSTAKPKLMVFVVGETARADHFGLNGYTRNTTPLLSKQSNLYSFKDAVSCGTSTAYSVPCMFSYANRENYDIDTAKYNENVLDTLSKQGVNVVWRDNNSSSKGVADRVTFEDYKTADTNPNCDVECRDIGMLDGFDKLVKSGSSPKETPKDTLILLHQMGNHGPAYYQRYPKEFETYKPVCMTNELSKCDTQSVINGYDNAILYTDYFLDNVIDTLKTYEQDYDVVMVYMSDHGESLGENNIYLHGLPYKFAPDTQKHVPAVIWSPDSNNIDADSLSSMSSQPVSHDFITPTLLSFFGITTDAVKGAPTFFKVNN</sequence>
<evidence type="ECO:0000313" key="11">
    <source>
        <dbReference type="EMBL" id="KRU23442.1"/>
    </source>
</evidence>
<keyword evidence="12" id="KW-1185">Reference proteome</keyword>
<evidence type="ECO:0000256" key="5">
    <source>
        <dbReference type="ARBA" id="ARBA00022692"/>
    </source>
</evidence>
<dbReference type="InterPro" id="IPR040423">
    <property type="entry name" value="PEA_transferase"/>
</dbReference>
<dbReference type="GO" id="GO:0009244">
    <property type="term" value="P:lipopolysaccharide core region biosynthetic process"/>
    <property type="evidence" value="ECO:0007669"/>
    <property type="project" value="TreeGrafter"/>
</dbReference>
<keyword evidence="4 11" id="KW-0808">Transferase</keyword>
<dbReference type="InterPro" id="IPR058130">
    <property type="entry name" value="PEA_transf_C"/>
</dbReference>
<dbReference type="RefSeq" id="WP_058023756.1">
    <property type="nucleotide sequence ID" value="NZ_LNDJ01000024.1"/>
</dbReference>
<keyword evidence="2" id="KW-1003">Cell membrane</keyword>
<keyword evidence="5 8" id="KW-0812">Transmembrane</keyword>
<evidence type="ECO:0000259" key="9">
    <source>
        <dbReference type="Pfam" id="PF00884"/>
    </source>
</evidence>
<evidence type="ECO:0000256" key="1">
    <source>
        <dbReference type="ARBA" id="ARBA00004429"/>
    </source>
</evidence>
<evidence type="ECO:0000256" key="8">
    <source>
        <dbReference type="SAM" id="Phobius"/>
    </source>
</evidence>
<dbReference type="InterPro" id="IPR000917">
    <property type="entry name" value="Sulfatase_N"/>
</dbReference>
<organism evidence="11 12">
    <name type="scientific">Psychrobacter piscatorii</name>
    <dbReference type="NCBI Taxonomy" id="554343"/>
    <lineage>
        <taxon>Bacteria</taxon>
        <taxon>Pseudomonadati</taxon>
        <taxon>Pseudomonadota</taxon>
        <taxon>Gammaproteobacteria</taxon>
        <taxon>Moraxellales</taxon>
        <taxon>Moraxellaceae</taxon>
        <taxon>Psychrobacter</taxon>
    </lineage>
</organism>
<dbReference type="Proteomes" id="UP000051202">
    <property type="component" value="Unassembled WGS sequence"/>
</dbReference>
<comment type="caution">
    <text evidence="11">The sequence shown here is derived from an EMBL/GenBank/DDBJ whole genome shotgun (WGS) entry which is preliminary data.</text>
</comment>